<feature type="chain" id="PRO_5002625142" evidence="1">
    <location>
        <begin position="21"/>
        <end position="83"/>
    </location>
</feature>
<feature type="signal peptide" evidence="1">
    <location>
        <begin position="1"/>
        <end position="20"/>
    </location>
</feature>
<dbReference type="AlphaFoldDB" id="A0FIV1"/>
<reference evidence="2" key="1">
    <citation type="submission" date="2006-09" db="EMBL/GenBank/DDBJ databases">
        <title>An insight into the sialotranscriptome of adult Toxorhynchites amboinensis mosquitoes.</title>
        <authorList>
            <person name="Calvo E."/>
            <person name="Pham P.M."/>
            <person name="Ribeiro J.M.C."/>
        </authorList>
    </citation>
    <scope>NUCLEOTIDE SEQUENCE</scope>
    <source>
        <tissue evidence="2">Salivary gland</tissue>
    </source>
</reference>
<keyword evidence="1" id="KW-0732">Signal</keyword>
<organism evidence="2">
    <name type="scientific">Toxorhynchites amboinensis</name>
    <name type="common">Mosquito</name>
    <dbReference type="NCBI Taxonomy" id="46208"/>
    <lineage>
        <taxon>Eukaryota</taxon>
        <taxon>Metazoa</taxon>
        <taxon>Ecdysozoa</taxon>
        <taxon>Arthropoda</taxon>
        <taxon>Hexapoda</taxon>
        <taxon>Insecta</taxon>
        <taxon>Pterygota</taxon>
        <taxon>Neoptera</taxon>
        <taxon>Endopterygota</taxon>
        <taxon>Diptera</taxon>
        <taxon>Nematocera</taxon>
        <taxon>Culicoidea</taxon>
        <taxon>Culicidae</taxon>
        <taxon>Toxorhynchitinae</taxon>
        <taxon>Toxorhynchites</taxon>
    </lineage>
</organism>
<evidence type="ECO:0000256" key="1">
    <source>
        <dbReference type="SAM" id="SignalP"/>
    </source>
</evidence>
<name>A0FIV1_TOXAM</name>
<sequence length="83" mass="9401">MKSLFVLILATLLLAVTISTVEVESRRIWHPIIYPYAARNATSDGSSRDAQDSIAFQPRILPWFGEVGERIPEESLQIQPEFN</sequence>
<protein>
    <submittedName>
        <fullName evidence="2">Putative salivary secreted peptide</fullName>
    </submittedName>
</protein>
<evidence type="ECO:0000313" key="2">
    <source>
        <dbReference type="EMBL" id="ABJ97696.1"/>
    </source>
</evidence>
<proteinExistence type="evidence at transcript level"/>
<accession>A0FIV1</accession>
<dbReference type="EMBL" id="EF011566">
    <property type="protein sequence ID" value="ABJ97696.1"/>
    <property type="molecule type" value="mRNA"/>
</dbReference>